<sequence>MVTDKVAYVTSNWAADYFLTTAGVSLVISQNTPHSALNNKTLYHQLKDVFTRDWHSEFAVHLGDLGHNPDC</sequence>
<dbReference type="AlphaFoldDB" id="A0A3P9QDA6"/>
<dbReference type="GeneTree" id="ENSGT00950000183059"/>
<reference evidence="1" key="3">
    <citation type="submission" date="2025-09" db="UniProtKB">
        <authorList>
            <consortium name="Ensembl"/>
        </authorList>
    </citation>
    <scope>IDENTIFICATION</scope>
    <source>
        <strain evidence="1">Guanapo</strain>
    </source>
</reference>
<organism evidence="1 2">
    <name type="scientific">Poecilia reticulata</name>
    <name type="common">Guppy</name>
    <name type="synonym">Acanthophacelus reticulatus</name>
    <dbReference type="NCBI Taxonomy" id="8081"/>
    <lineage>
        <taxon>Eukaryota</taxon>
        <taxon>Metazoa</taxon>
        <taxon>Chordata</taxon>
        <taxon>Craniata</taxon>
        <taxon>Vertebrata</taxon>
        <taxon>Euteleostomi</taxon>
        <taxon>Actinopterygii</taxon>
        <taxon>Neopterygii</taxon>
        <taxon>Teleostei</taxon>
        <taxon>Neoteleostei</taxon>
        <taxon>Acanthomorphata</taxon>
        <taxon>Ovalentaria</taxon>
        <taxon>Atherinomorphae</taxon>
        <taxon>Cyprinodontiformes</taxon>
        <taxon>Poeciliidae</taxon>
        <taxon>Poeciliinae</taxon>
        <taxon>Poecilia</taxon>
    </lineage>
</organism>
<dbReference type="OMA" id="AYITSNW"/>
<dbReference type="PANTHER" id="PTHR10185">
    <property type="entry name" value="PHOSPHOLIPASE D - RELATED"/>
    <property type="match status" value="1"/>
</dbReference>
<dbReference type="Proteomes" id="UP000242638">
    <property type="component" value="Unassembled WGS sequence"/>
</dbReference>
<proteinExistence type="predicted"/>
<protein>
    <submittedName>
        <fullName evidence="1">Uncharacterized protein</fullName>
    </submittedName>
</protein>
<dbReference type="PANTHER" id="PTHR10185:SF8">
    <property type="entry name" value="5'-3' EXONUCLEASE PLD4"/>
    <property type="match status" value="1"/>
</dbReference>
<dbReference type="InterPro" id="IPR050874">
    <property type="entry name" value="Diverse_PLD-related"/>
</dbReference>
<dbReference type="STRING" id="8081.ENSPREP00000031743"/>
<reference evidence="1" key="2">
    <citation type="submission" date="2025-08" db="UniProtKB">
        <authorList>
            <consortium name="Ensembl"/>
        </authorList>
    </citation>
    <scope>IDENTIFICATION</scope>
    <source>
        <strain evidence="1">Guanapo</strain>
    </source>
</reference>
<accession>A0A3P9QDA6</accession>
<evidence type="ECO:0000313" key="2">
    <source>
        <dbReference type="Proteomes" id="UP000242638"/>
    </source>
</evidence>
<keyword evidence="2" id="KW-1185">Reference proteome</keyword>
<reference evidence="2" key="1">
    <citation type="submission" date="2013-11" db="EMBL/GenBank/DDBJ databases">
        <title>The genomic landscape of the Guanapo guppy.</title>
        <authorList>
            <person name="Kuenstner A."/>
            <person name="Dreyer C."/>
        </authorList>
    </citation>
    <scope>NUCLEOTIDE SEQUENCE</scope>
    <source>
        <strain evidence="2">Guanapo</strain>
    </source>
</reference>
<evidence type="ECO:0000313" key="1">
    <source>
        <dbReference type="Ensembl" id="ENSPREP00000031743.1"/>
    </source>
</evidence>
<dbReference type="Bgee" id="ENSPREG00000021507">
    <property type="expression patterns" value="Expressed in head and 1 other cell type or tissue"/>
</dbReference>
<name>A0A3P9QDA6_POERE</name>
<dbReference type="Ensembl" id="ENSPRET00000032102.1">
    <property type="protein sequence ID" value="ENSPREP00000031743.1"/>
    <property type="gene ID" value="ENSPREG00000021507.1"/>
</dbReference>